<dbReference type="Proteomes" id="UP001634007">
    <property type="component" value="Unassembled WGS sequence"/>
</dbReference>
<dbReference type="EMBL" id="JBJKBG010000003">
    <property type="protein sequence ID" value="KAL3746792.1"/>
    <property type="molecule type" value="Genomic_DNA"/>
</dbReference>
<dbReference type="PANTHER" id="PTHR11909">
    <property type="entry name" value="CASEIN KINASE-RELATED"/>
    <property type="match status" value="1"/>
</dbReference>
<organism evidence="5 6">
    <name type="scientific">Eucalyptus globulus</name>
    <name type="common">Tasmanian blue gum</name>
    <dbReference type="NCBI Taxonomy" id="34317"/>
    <lineage>
        <taxon>Eukaryota</taxon>
        <taxon>Viridiplantae</taxon>
        <taxon>Streptophyta</taxon>
        <taxon>Embryophyta</taxon>
        <taxon>Tracheophyta</taxon>
        <taxon>Spermatophyta</taxon>
        <taxon>Magnoliopsida</taxon>
        <taxon>eudicotyledons</taxon>
        <taxon>Gunneridae</taxon>
        <taxon>Pentapetalae</taxon>
        <taxon>rosids</taxon>
        <taxon>malvids</taxon>
        <taxon>Myrtales</taxon>
        <taxon>Myrtaceae</taxon>
        <taxon>Myrtoideae</taxon>
        <taxon>Eucalypteae</taxon>
        <taxon>Eucalyptus</taxon>
    </lineage>
</organism>
<feature type="compositionally biased region" description="Polar residues" evidence="3">
    <location>
        <begin position="61"/>
        <end position="82"/>
    </location>
</feature>
<accession>A0ABD3L5F0</accession>
<comment type="caution">
    <text evidence="5">The sequence shown here is derived from an EMBL/GenBank/DDBJ whole genome shotgun (WGS) entry which is preliminary data.</text>
</comment>
<feature type="region of interest" description="Disordered" evidence="3">
    <location>
        <begin position="48"/>
        <end position="85"/>
    </location>
</feature>
<name>A0ABD3L5F0_EUCGL</name>
<dbReference type="SUPFAM" id="SSF56112">
    <property type="entry name" value="Protein kinase-like (PK-like)"/>
    <property type="match status" value="1"/>
</dbReference>
<evidence type="ECO:0000256" key="3">
    <source>
        <dbReference type="SAM" id="MobiDB-lite"/>
    </source>
</evidence>
<dbReference type="PROSITE" id="PS50011">
    <property type="entry name" value="PROTEIN_KINASE_DOM"/>
    <property type="match status" value="1"/>
</dbReference>
<evidence type="ECO:0000256" key="1">
    <source>
        <dbReference type="ARBA" id="ARBA00005926"/>
    </source>
</evidence>
<dbReference type="SMART" id="SM00220">
    <property type="entry name" value="S_TKc"/>
    <property type="match status" value="1"/>
</dbReference>
<feature type="domain" description="Protein kinase" evidence="4">
    <location>
        <begin position="39"/>
        <end position="339"/>
    </location>
</feature>
<dbReference type="InterPro" id="IPR055900">
    <property type="entry name" value="DUF7477"/>
</dbReference>
<proteinExistence type="inferred from homology"/>
<gene>
    <name evidence="5" type="ORF">ACJRO7_015692</name>
</gene>
<dbReference type="InterPro" id="IPR008271">
    <property type="entry name" value="Ser/Thr_kinase_AS"/>
</dbReference>
<evidence type="ECO:0000313" key="5">
    <source>
        <dbReference type="EMBL" id="KAL3746792.1"/>
    </source>
</evidence>
<dbReference type="InterPro" id="IPR011009">
    <property type="entry name" value="Kinase-like_dom_sf"/>
</dbReference>
<evidence type="ECO:0000256" key="2">
    <source>
        <dbReference type="ARBA" id="ARBA00012513"/>
    </source>
</evidence>
<dbReference type="InterPro" id="IPR050235">
    <property type="entry name" value="CK1_Ser-Thr_kinase"/>
</dbReference>
<dbReference type="AlphaFoldDB" id="A0ABD3L5F0"/>
<keyword evidence="6" id="KW-1185">Reference proteome</keyword>
<reference evidence="5 6" key="1">
    <citation type="submission" date="2024-11" db="EMBL/GenBank/DDBJ databases">
        <title>Chromosome-level genome assembly of Eucalyptus globulus Labill. provides insights into its genome evolution.</title>
        <authorList>
            <person name="Li X."/>
        </authorList>
    </citation>
    <scope>NUCLEOTIDE SEQUENCE [LARGE SCALE GENOMIC DNA]</scope>
    <source>
        <strain evidence="5">CL2024</strain>
        <tissue evidence="5">Fresh tender leaves</tissue>
    </source>
</reference>
<comment type="similarity">
    <text evidence="1">Belongs to the protein kinase superfamily. CK1 Ser/Thr protein kinase family. Casein kinase I subfamily.</text>
</comment>
<sequence length="607" mass="67530">MDEAIARLSRLGYMGLEDESESDSPPIPEEVQIEDSPIYRIERQLGKGGNGLVCAGRPIGPSTSSDEPSTLSDEPSTSSGQTGPHAAEVAVKFQQKDPSGIEANIPREWKVYDDLGENHGIPLPRVLYRGQQGDYNILVIDLLGPSLQVRLVDNHPSIPLAAVACVAVEAISILEKLHSRGYIHGDVKPDNFLLGPPGTPDERKLFLIDLGLAVRWRCHSTGLHVRYHQSPDHFRGTPLFASVHAHLGRTSSRRDDLESLAYMLAFLIRGQLPWHGFQAEDMLICKKKMATPLEALYHSCPPPFLQFAKFAVNLSFDEDPNYARYISLFRGMIGQNPYVWPVNADAARESIEGDAPPKSSLLRGGLTRLQWISIFQEHPPMRQRIRYNVDNVNLPLFIEEARADGMYVSSVASRLNLWAVVMDSGTGFTAQVHTISPESLPQHWIREQWARNYHITAIAGADNGSTLVVMSKGPQNCRQSYHVANTFPYGWIKRKWAGGTYVTAMATVGGNWVVIMSSATGFVHQVVEVDFQYPYEGIDERWKQGYFITSVAATPDQVAFVFSIPEEEPVGGPQEAAQTSNFPETVVAETWPRNYYLSLLCYSRPVS</sequence>
<evidence type="ECO:0000259" key="4">
    <source>
        <dbReference type="PROSITE" id="PS50011"/>
    </source>
</evidence>
<dbReference type="PROSITE" id="PS00108">
    <property type="entry name" value="PROTEIN_KINASE_ST"/>
    <property type="match status" value="1"/>
</dbReference>
<dbReference type="EC" id="2.7.11.1" evidence="2"/>
<dbReference type="InterPro" id="IPR000719">
    <property type="entry name" value="Prot_kinase_dom"/>
</dbReference>
<feature type="region of interest" description="Disordered" evidence="3">
    <location>
        <begin position="1"/>
        <end position="36"/>
    </location>
</feature>
<protein>
    <recommendedName>
        <fullName evidence="2">non-specific serine/threonine protein kinase</fullName>
        <ecNumber evidence="2">2.7.11.1</ecNumber>
    </recommendedName>
</protein>
<dbReference type="Pfam" id="PF00069">
    <property type="entry name" value="Pkinase"/>
    <property type="match status" value="1"/>
</dbReference>
<dbReference type="GO" id="GO:0004674">
    <property type="term" value="F:protein serine/threonine kinase activity"/>
    <property type="evidence" value="ECO:0007669"/>
    <property type="project" value="UniProtKB-EC"/>
</dbReference>
<dbReference type="Pfam" id="PF24289">
    <property type="entry name" value="DUF7477"/>
    <property type="match status" value="1"/>
</dbReference>
<evidence type="ECO:0000313" key="6">
    <source>
        <dbReference type="Proteomes" id="UP001634007"/>
    </source>
</evidence>
<dbReference type="Gene3D" id="1.10.510.10">
    <property type="entry name" value="Transferase(Phosphotransferase) domain 1"/>
    <property type="match status" value="1"/>
</dbReference>